<protein>
    <submittedName>
        <fullName evidence="1">Uncharacterized protein</fullName>
    </submittedName>
</protein>
<keyword evidence="2" id="KW-1185">Reference proteome</keyword>
<name>U6LHK0_9EIME</name>
<dbReference type="EMBL" id="HG711894">
    <property type="protein sequence ID" value="CDJ49857.1"/>
    <property type="molecule type" value="Genomic_DNA"/>
</dbReference>
<sequence>MGDKEEQSDIVEPCLDLEEALGLRGRLSSGAAVRRNLSDRKDEEERSDIVEHCLASEEALGRWLGVSEHGEEASEGQARLVEMLYESAAAVERDRLLAPQGLQDETHIPPHKIARYDEPWPSTSHSQASVGSFWRYSSGVAMDDVVSAFDADAWAREESGLLSDGDVGQWHLAKLCVMAWLKQYSSALHQRFEHVVQHFMQQRQLLRSNGILC</sequence>
<gene>
    <name evidence="1" type="ORF">EBH_0029030</name>
</gene>
<evidence type="ECO:0000313" key="1">
    <source>
        <dbReference type="EMBL" id="CDJ49857.1"/>
    </source>
</evidence>
<organism evidence="1 2">
    <name type="scientific">Eimeria brunetti</name>
    <dbReference type="NCBI Taxonomy" id="51314"/>
    <lineage>
        <taxon>Eukaryota</taxon>
        <taxon>Sar</taxon>
        <taxon>Alveolata</taxon>
        <taxon>Apicomplexa</taxon>
        <taxon>Conoidasida</taxon>
        <taxon>Coccidia</taxon>
        <taxon>Eucoccidiorida</taxon>
        <taxon>Eimeriorina</taxon>
        <taxon>Eimeriidae</taxon>
        <taxon>Eimeria</taxon>
    </lineage>
</organism>
<reference evidence="1" key="1">
    <citation type="submission" date="2013-10" db="EMBL/GenBank/DDBJ databases">
        <title>Genomic analysis of the causative agents of coccidiosis in chickens.</title>
        <authorList>
            <person name="Reid A.J."/>
            <person name="Blake D."/>
            <person name="Billington K."/>
            <person name="Browne H."/>
            <person name="Dunn M."/>
            <person name="Hung S."/>
            <person name="Kawahara F."/>
            <person name="Miranda-Saavedra D."/>
            <person name="Mourier T."/>
            <person name="Nagra H."/>
            <person name="Otto T.D."/>
            <person name="Rawlings N."/>
            <person name="Sanchez A."/>
            <person name="Sanders M."/>
            <person name="Subramaniam C."/>
            <person name="Tay Y."/>
            <person name="Dear P."/>
            <person name="Doerig C."/>
            <person name="Gruber A."/>
            <person name="Parkinson J."/>
            <person name="Shirley M."/>
            <person name="Wan K.L."/>
            <person name="Berriman M."/>
            <person name="Tomley F."/>
            <person name="Pain A."/>
        </authorList>
    </citation>
    <scope>NUCLEOTIDE SEQUENCE [LARGE SCALE GENOMIC DNA]</scope>
    <source>
        <strain evidence="1">Houghton</strain>
    </source>
</reference>
<accession>U6LHK0</accession>
<dbReference type="Proteomes" id="UP000030750">
    <property type="component" value="Unassembled WGS sequence"/>
</dbReference>
<proteinExistence type="predicted"/>
<reference evidence="1" key="2">
    <citation type="submission" date="2013-10" db="EMBL/GenBank/DDBJ databases">
        <authorList>
            <person name="Aslett M."/>
        </authorList>
    </citation>
    <scope>NUCLEOTIDE SEQUENCE [LARGE SCALE GENOMIC DNA]</scope>
    <source>
        <strain evidence="1">Houghton</strain>
    </source>
</reference>
<dbReference type="AlphaFoldDB" id="U6LHK0"/>
<dbReference type="VEuPathDB" id="ToxoDB:EBH_0029030"/>
<evidence type="ECO:0000313" key="2">
    <source>
        <dbReference type="Proteomes" id="UP000030750"/>
    </source>
</evidence>